<gene>
    <name evidence="1" type="ORF">J0654_04745</name>
</gene>
<dbReference type="Proteomes" id="UP000664807">
    <property type="component" value="Unassembled WGS sequence"/>
</dbReference>
<dbReference type="RefSeq" id="WP_207026507.1">
    <property type="nucleotide sequence ID" value="NZ_JAFLNM010000001.1"/>
</dbReference>
<evidence type="ECO:0000313" key="2">
    <source>
        <dbReference type="Proteomes" id="UP000664807"/>
    </source>
</evidence>
<name>A0ABS3FCQ6_9FLAO</name>
<organism evidence="1 2">
    <name type="scientific">Flagellimonas profundi</name>
    <dbReference type="NCBI Taxonomy" id="2915620"/>
    <lineage>
        <taxon>Bacteria</taxon>
        <taxon>Pseudomonadati</taxon>
        <taxon>Bacteroidota</taxon>
        <taxon>Flavobacteriia</taxon>
        <taxon>Flavobacteriales</taxon>
        <taxon>Flavobacteriaceae</taxon>
        <taxon>Flagellimonas</taxon>
    </lineage>
</organism>
<accession>A0ABS3FCQ6</accession>
<protein>
    <submittedName>
        <fullName evidence="1">Uncharacterized protein</fullName>
    </submittedName>
</protein>
<sequence>MKRTVSQYDDNFRIGLKGKVYHGNRLITFYFEKGIFKAVSTFIKAKGYEFIQIEQSPNSSVFDVGEKYVFEQFGN</sequence>
<reference evidence="1 2" key="1">
    <citation type="submission" date="2021-03" db="EMBL/GenBank/DDBJ databases">
        <title>Muricauda lutimaris sp. nov. and Muricauda ruestringensis sp. nov, two marine members of the Flavobacteriaceae isolated from deep sea sediments of Western Pacific.</title>
        <authorList>
            <person name="Zhao S."/>
            <person name="Liu R."/>
        </authorList>
    </citation>
    <scope>NUCLEOTIDE SEQUENCE [LARGE SCALE GENOMIC DNA]</scope>
    <source>
        <strain evidence="1 2">BC31-3-A3</strain>
    </source>
</reference>
<keyword evidence="2" id="KW-1185">Reference proteome</keyword>
<dbReference type="EMBL" id="JAFLNM010000001">
    <property type="protein sequence ID" value="MBO0340938.1"/>
    <property type="molecule type" value="Genomic_DNA"/>
</dbReference>
<evidence type="ECO:0000313" key="1">
    <source>
        <dbReference type="EMBL" id="MBO0340938.1"/>
    </source>
</evidence>
<comment type="caution">
    <text evidence="1">The sequence shown here is derived from an EMBL/GenBank/DDBJ whole genome shotgun (WGS) entry which is preliminary data.</text>
</comment>
<proteinExistence type="predicted"/>